<evidence type="ECO:0000256" key="1">
    <source>
        <dbReference type="ARBA" id="ARBA00004123"/>
    </source>
</evidence>
<dbReference type="InterPro" id="IPR019038">
    <property type="entry name" value="POLD3"/>
</dbReference>
<feature type="compositionally biased region" description="Basic and acidic residues" evidence="11">
    <location>
        <begin position="350"/>
        <end position="367"/>
    </location>
</feature>
<evidence type="ECO:0000256" key="11">
    <source>
        <dbReference type="SAM" id="MobiDB-lite"/>
    </source>
</evidence>
<evidence type="ECO:0000256" key="7">
    <source>
        <dbReference type="ARBA" id="ARBA00022769"/>
    </source>
</evidence>
<dbReference type="GO" id="GO:0006271">
    <property type="term" value="P:DNA strand elongation involved in DNA replication"/>
    <property type="evidence" value="ECO:0007669"/>
    <property type="project" value="TreeGrafter"/>
</dbReference>
<dbReference type="Pfam" id="PF09507">
    <property type="entry name" value="CDC27"/>
    <property type="match status" value="1"/>
</dbReference>
<dbReference type="AlphaFoldDB" id="A0AAW1BLB3"/>
<feature type="region of interest" description="Disordered" evidence="11">
    <location>
        <begin position="249"/>
        <end position="490"/>
    </location>
</feature>
<reference evidence="12 13" key="1">
    <citation type="journal article" date="2024" name="Proc. Natl. Acad. Sci. U.S.A.">
        <title>The genetic regulatory architecture and epigenomic basis for age-related changes in rattlesnake venom.</title>
        <authorList>
            <person name="Hogan M.P."/>
            <person name="Holding M.L."/>
            <person name="Nystrom G.S."/>
            <person name="Colston T.J."/>
            <person name="Bartlett D.A."/>
            <person name="Mason A.J."/>
            <person name="Ellsworth S.A."/>
            <person name="Rautsaw R.M."/>
            <person name="Lawrence K.C."/>
            <person name="Strickland J.L."/>
            <person name="He B."/>
            <person name="Fraser P."/>
            <person name="Margres M.J."/>
            <person name="Gilbert D.M."/>
            <person name="Gibbs H.L."/>
            <person name="Parkinson C.L."/>
            <person name="Rokyta D.R."/>
        </authorList>
    </citation>
    <scope>NUCLEOTIDE SEQUENCE [LARGE SCALE GENOMIC DNA]</scope>
    <source>
        <strain evidence="12">DRR0105</strain>
    </source>
</reference>
<keyword evidence="13" id="KW-1185">Reference proteome</keyword>
<keyword evidence="8" id="KW-0234">DNA repair</keyword>
<feature type="compositionally biased region" description="Basic residues" evidence="11">
    <location>
        <begin position="475"/>
        <end position="485"/>
    </location>
</feature>
<dbReference type="GO" id="GO:0005737">
    <property type="term" value="C:cytoplasm"/>
    <property type="evidence" value="ECO:0007669"/>
    <property type="project" value="UniProtKB-SubCell"/>
</dbReference>
<evidence type="ECO:0000256" key="10">
    <source>
        <dbReference type="ARBA" id="ARBA00083711"/>
    </source>
</evidence>
<feature type="compositionally biased region" description="Basic residues" evidence="11">
    <location>
        <begin position="419"/>
        <end position="429"/>
    </location>
</feature>
<feature type="region of interest" description="Disordered" evidence="11">
    <location>
        <begin position="21"/>
        <end position="53"/>
    </location>
</feature>
<evidence type="ECO:0000256" key="5">
    <source>
        <dbReference type="ARBA" id="ARBA00022705"/>
    </source>
</evidence>
<dbReference type="InterPro" id="IPR041913">
    <property type="entry name" value="POLD3_sf"/>
</dbReference>
<feature type="compositionally biased region" description="Pro residues" evidence="11">
    <location>
        <begin position="454"/>
        <end position="467"/>
    </location>
</feature>
<evidence type="ECO:0000256" key="9">
    <source>
        <dbReference type="ARBA" id="ARBA00023242"/>
    </source>
</evidence>
<feature type="compositionally biased region" description="Pro residues" evidence="11">
    <location>
        <begin position="258"/>
        <end position="267"/>
    </location>
</feature>
<evidence type="ECO:0000256" key="2">
    <source>
        <dbReference type="ARBA" id="ARBA00004496"/>
    </source>
</evidence>
<evidence type="ECO:0000256" key="3">
    <source>
        <dbReference type="ARBA" id="ARBA00017589"/>
    </source>
</evidence>
<evidence type="ECO:0000256" key="8">
    <source>
        <dbReference type="ARBA" id="ARBA00023204"/>
    </source>
</evidence>
<dbReference type="GO" id="GO:0003887">
    <property type="term" value="F:DNA-directed DNA polymerase activity"/>
    <property type="evidence" value="ECO:0007669"/>
    <property type="project" value="TreeGrafter"/>
</dbReference>
<feature type="region of interest" description="Disordered" evidence="11">
    <location>
        <begin position="502"/>
        <end position="563"/>
    </location>
</feature>
<feature type="compositionally biased region" description="Basic and acidic residues" evidence="11">
    <location>
        <begin position="529"/>
        <end position="538"/>
    </location>
</feature>
<comment type="caution">
    <text evidence="12">The sequence shown here is derived from an EMBL/GenBank/DDBJ whole genome shotgun (WGS) entry which is preliminary data.</text>
</comment>
<evidence type="ECO:0000313" key="12">
    <source>
        <dbReference type="EMBL" id="KAK9402666.1"/>
    </source>
</evidence>
<dbReference type="GO" id="GO:0006297">
    <property type="term" value="P:nucleotide-excision repair, DNA gap filling"/>
    <property type="evidence" value="ECO:0007669"/>
    <property type="project" value="TreeGrafter"/>
</dbReference>
<keyword evidence="5" id="KW-0235">DNA replication</keyword>
<comment type="subcellular location">
    <subcellularLocation>
        <location evidence="2">Cytoplasm</location>
    </subcellularLocation>
    <subcellularLocation>
        <location evidence="1">Nucleus</location>
    </subcellularLocation>
</comment>
<feature type="compositionally biased region" description="Polar residues" evidence="11">
    <location>
        <begin position="323"/>
        <end position="339"/>
    </location>
</feature>
<protein>
    <recommendedName>
        <fullName evidence="3">DNA polymerase delta subunit 3</fullName>
    </recommendedName>
    <alternativeName>
        <fullName evidence="10">DNA polymerase delta subunit p66</fullName>
    </alternativeName>
</protein>
<feature type="compositionally biased region" description="Low complexity" evidence="11">
    <location>
        <begin position="433"/>
        <end position="451"/>
    </location>
</feature>
<proteinExistence type="predicted"/>
<dbReference type="GO" id="GO:1904161">
    <property type="term" value="P:DNA synthesis involved in UV-damage excision repair"/>
    <property type="evidence" value="ECO:0007669"/>
    <property type="project" value="TreeGrafter"/>
</dbReference>
<name>A0AAW1BLB3_CROAD</name>
<organism evidence="12 13">
    <name type="scientific">Crotalus adamanteus</name>
    <name type="common">Eastern diamondback rattlesnake</name>
    <dbReference type="NCBI Taxonomy" id="8729"/>
    <lineage>
        <taxon>Eukaryota</taxon>
        <taxon>Metazoa</taxon>
        <taxon>Chordata</taxon>
        <taxon>Craniata</taxon>
        <taxon>Vertebrata</taxon>
        <taxon>Euteleostomi</taxon>
        <taxon>Lepidosauria</taxon>
        <taxon>Squamata</taxon>
        <taxon>Bifurcata</taxon>
        <taxon>Unidentata</taxon>
        <taxon>Episquamata</taxon>
        <taxon>Toxicofera</taxon>
        <taxon>Serpentes</taxon>
        <taxon>Colubroidea</taxon>
        <taxon>Viperidae</taxon>
        <taxon>Crotalinae</taxon>
        <taxon>Crotalus</taxon>
    </lineage>
</organism>
<dbReference type="FunFam" id="3.90.1030.20:FF:000001">
    <property type="entry name" value="DNA polymerase delta 3, accessory subunit"/>
    <property type="match status" value="1"/>
</dbReference>
<sequence>MEFSKQFPAIRRNCLVPRLRQSCDKAKPQRARERQVDDAKGASAPLPPPTRDRSACALAAAARARARARESREAGPGVAMAAVEGRGGEGALWGSRGPGRPAMEDELYLENIDEFVTDQNRVVTYKWLSFTLGVHVNQAKQMLYDYIERKRKENAGAQLHVTYLLAGNVVQNGHTYHKVAVVKEDKLEAMKAKLSTVASVHVYSIQKALLRDSSPLFNTDYDILKTNLQNCSRFSAICCAAAVPRPVAEDSQAKTPTQGPPQPPPTTKGPDAPVLNGQAPGTSSKQPAQPAKGILGMFAAKPAPRPKNGHKEAHLDAKESPGASMNNSKAPAKGNTLNNFFGKAAVSKEGAGKARAEPEQQKEERSAAKPAIPSTDPKSPPGHEKPSKEAEPARGQQREKRRAQRTDMEEEEEEEKGAGHMKKKRRRIKLPQSDSSSDGEGAASSPAASEDSPPEPAQKPQPPPAPTPVVASVREKKRKRKRVLKSRTFVDDEGCIVTEKAYESESCTESEEDLCTKPGAARKAPVAAAKKEPKEEKRGTKKGGLVPAKPNKQASIMGFFQKK</sequence>
<dbReference type="Gene3D" id="3.90.1030.20">
    <property type="entry name" value="DNA polymerase delta, p66 (Cdc27) subunit, wHTH domain"/>
    <property type="match status" value="1"/>
</dbReference>
<feature type="compositionally biased region" description="Basic and acidic residues" evidence="11">
    <location>
        <begin position="309"/>
        <end position="319"/>
    </location>
</feature>
<feature type="compositionally biased region" description="Basic and acidic residues" evidence="11">
    <location>
        <begin position="21"/>
        <end position="40"/>
    </location>
</feature>
<accession>A0AAW1BLB3</accession>
<evidence type="ECO:0000256" key="4">
    <source>
        <dbReference type="ARBA" id="ARBA00022490"/>
    </source>
</evidence>
<feature type="compositionally biased region" description="Basic and acidic residues" evidence="11">
    <location>
        <begin position="381"/>
        <end position="398"/>
    </location>
</feature>
<feature type="compositionally biased region" description="Low complexity" evidence="11">
    <location>
        <begin position="517"/>
        <end position="528"/>
    </location>
</feature>
<gene>
    <name evidence="12" type="ORF">NXF25_011022</name>
</gene>
<dbReference type="GO" id="GO:0043625">
    <property type="term" value="C:delta DNA polymerase complex"/>
    <property type="evidence" value="ECO:0007669"/>
    <property type="project" value="InterPro"/>
</dbReference>
<dbReference type="PANTHER" id="PTHR17598">
    <property type="entry name" value="DNA POLYMERASE DELTA SUBUNIT 3"/>
    <property type="match status" value="1"/>
</dbReference>
<dbReference type="PANTHER" id="PTHR17598:SF13">
    <property type="entry name" value="DNA POLYMERASE DELTA SUBUNIT 3"/>
    <property type="match status" value="1"/>
</dbReference>
<keyword evidence="6" id="KW-0227">DNA damage</keyword>
<keyword evidence="9" id="KW-0539">Nucleus</keyword>
<keyword evidence="7" id="KW-0228">DNA excision</keyword>
<dbReference type="EMBL" id="JAOTOJ010000004">
    <property type="protein sequence ID" value="KAK9402666.1"/>
    <property type="molecule type" value="Genomic_DNA"/>
</dbReference>
<evidence type="ECO:0000313" key="13">
    <source>
        <dbReference type="Proteomes" id="UP001474421"/>
    </source>
</evidence>
<dbReference type="Proteomes" id="UP001474421">
    <property type="component" value="Unassembled WGS sequence"/>
</dbReference>
<evidence type="ECO:0000256" key="6">
    <source>
        <dbReference type="ARBA" id="ARBA00022763"/>
    </source>
</evidence>
<keyword evidence="4" id="KW-0963">Cytoplasm</keyword>